<protein>
    <submittedName>
        <fullName evidence="2">Uncharacterized protein</fullName>
    </submittedName>
</protein>
<dbReference type="EMBL" id="JAGMUV010000002">
    <property type="protein sequence ID" value="KAH7170742.1"/>
    <property type="molecule type" value="Genomic_DNA"/>
</dbReference>
<dbReference type="AlphaFoldDB" id="A0A9P9FPK8"/>
<feature type="region of interest" description="Disordered" evidence="1">
    <location>
        <begin position="251"/>
        <end position="340"/>
    </location>
</feature>
<feature type="compositionally biased region" description="Basic and acidic residues" evidence="1">
    <location>
        <begin position="253"/>
        <end position="266"/>
    </location>
</feature>
<feature type="compositionally biased region" description="Polar residues" evidence="1">
    <location>
        <begin position="166"/>
        <end position="176"/>
    </location>
</feature>
<evidence type="ECO:0000256" key="1">
    <source>
        <dbReference type="SAM" id="MobiDB-lite"/>
    </source>
</evidence>
<sequence length="421" mass="46240">MGSYAPSLDGMELGPPENASLYRNRTLPLPPGPPAIPSRSSARSTKSLNIFPSVAGPGNSVEDLPPTALPLFLPGRSTTSLPDSPCSDHRSSLKVQQHIGPNVAYCFDWSPTRGFSPVASPVLIRDDSSSTYSHSVSELVLEDDFADMSKCTTCSMPPLIEDDIDGTTSNRSSTCPKSPLPLMHSASSTHRASSIYSNPPSILEPVADIEDMDDDQFDTDSDSWLMSQSHSHFSDTETADEYHRITSNLAVLDKQRGRNQRPELARSRSLTSRLSGTAKSLFHRRREPPRSVCSAHGSFAGGDRPDRSSLGPGHLHPQDAMSTPPRSVFETSDDESEVEEGPVREVLHNLFSRRGDEATSPIPRSVPQHHAELLMDASPKIRSISKDAQNNTKTMQINKPERRQHQLRTQIKIIPEEHISR</sequence>
<comment type="caution">
    <text evidence="2">The sequence shown here is derived from an EMBL/GenBank/DDBJ whole genome shotgun (WGS) entry which is preliminary data.</text>
</comment>
<organism evidence="2 3">
    <name type="scientific">Dactylonectria macrodidyma</name>
    <dbReference type="NCBI Taxonomy" id="307937"/>
    <lineage>
        <taxon>Eukaryota</taxon>
        <taxon>Fungi</taxon>
        <taxon>Dikarya</taxon>
        <taxon>Ascomycota</taxon>
        <taxon>Pezizomycotina</taxon>
        <taxon>Sordariomycetes</taxon>
        <taxon>Hypocreomycetidae</taxon>
        <taxon>Hypocreales</taxon>
        <taxon>Nectriaceae</taxon>
        <taxon>Dactylonectria</taxon>
    </lineage>
</organism>
<reference evidence="2" key="1">
    <citation type="journal article" date="2021" name="Nat. Commun.">
        <title>Genetic determinants of endophytism in the Arabidopsis root mycobiome.</title>
        <authorList>
            <person name="Mesny F."/>
            <person name="Miyauchi S."/>
            <person name="Thiergart T."/>
            <person name="Pickel B."/>
            <person name="Atanasova L."/>
            <person name="Karlsson M."/>
            <person name="Huettel B."/>
            <person name="Barry K.W."/>
            <person name="Haridas S."/>
            <person name="Chen C."/>
            <person name="Bauer D."/>
            <person name="Andreopoulos W."/>
            <person name="Pangilinan J."/>
            <person name="LaButti K."/>
            <person name="Riley R."/>
            <person name="Lipzen A."/>
            <person name="Clum A."/>
            <person name="Drula E."/>
            <person name="Henrissat B."/>
            <person name="Kohler A."/>
            <person name="Grigoriev I.V."/>
            <person name="Martin F.M."/>
            <person name="Hacquard S."/>
        </authorList>
    </citation>
    <scope>NUCLEOTIDE SEQUENCE</scope>
    <source>
        <strain evidence="2">MPI-CAGE-AT-0147</strain>
    </source>
</reference>
<feature type="region of interest" description="Disordered" evidence="1">
    <location>
        <begin position="162"/>
        <end position="184"/>
    </location>
</feature>
<dbReference type="OrthoDB" id="5093845at2759"/>
<name>A0A9P9FPK8_9HYPO</name>
<gene>
    <name evidence="2" type="ORF">EDB81DRAFT_753221</name>
</gene>
<feature type="region of interest" description="Disordered" evidence="1">
    <location>
        <begin position="1"/>
        <end position="43"/>
    </location>
</feature>
<evidence type="ECO:0000313" key="3">
    <source>
        <dbReference type="Proteomes" id="UP000738349"/>
    </source>
</evidence>
<feature type="compositionally biased region" description="Acidic residues" evidence="1">
    <location>
        <begin position="331"/>
        <end position="340"/>
    </location>
</feature>
<accession>A0A9P9FPK8</accession>
<keyword evidence="3" id="KW-1185">Reference proteome</keyword>
<evidence type="ECO:0000313" key="2">
    <source>
        <dbReference type="EMBL" id="KAH7170742.1"/>
    </source>
</evidence>
<proteinExistence type="predicted"/>
<dbReference type="Proteomes" id="UP000738349">
    <property type="component" value="Unassembled WGS sequence"/>
</dbReference>